<evidence type="ECO:0000256" key="2">
    <source>
        <dbReference type="ARBA" id="ARBA00008017"/>
    </source>
</evidence>
<dbReference type="InterPro" id="IPR052702">
    <property type="entry name" value="MscS-like_channel"/>
</dbReference>
<feature type="transmembrane region" description="Helical" evidence="7">
    <location>
        <begin position="238"/>
        <end position="259"/>
    </location>
</feature>
<feature type="transmembrane region" description="Helical" evidence="7">
    <location>
        <begin position="159"/>
        <end position="176"/>
    </location>
</feature>
<dbReference type="SUPFAM" id="SSF50182">
    <property type="entry name" value="Sm-like ribonucleoproteins"/>
    <property type="match status" value="1"/>
</dbReference>
<evidence type="ECO:0000256" key="3">
    <source>
        <dbReference type="ARBA" id="ARBA00022475"/>
    </source>
</evidence>
<feature type="domain" description="Mechanosensitive ion channel MscS" evidence="8">
    <location>
        <begin position="284"/>
        <end position="347"/>
    </location>
</feature>
<evidence type="ECO:0000259" key="10">
    <source>
        <dbReference type="Pfam" id="PF21088"/>
    </source>
</evidence>
<dbReference type="InterPro" id="IPR010920">
    <property type="entry name" value="LSM_dom_sf"/>
</dbReference>
<dbReference type="SUPFAM" id="SSF82689">
    <property type="entry name" value="Mechanosensitive channel protein MscS (YggB), C-terminal domain"/>
    <property type="match status" value="1"/>
</dbReference>
<evidence type="ECO:0000259" key="9">
    <source>
        <dbReference type="Pfam" id="PF21082"/>
    </source>
</evidence>
<dbReference type="SUPFAM" id="SSF82861">
    <property type="entry name" value="Mechanosensitive channel protein MscS (YggB), transmembrane region"/>
    <property type="match status" value="1"/>
</dbReference>
<accession>A0ABX1GHD5</accession>
<evidence type="ECO:0000256" key="6">
    <source>
        <dbReference type="ARBA" id="ARBA00023136"/>
    </source>
</evidence>
<keyword evidence="6 7" id="KW-0472">Membrane</keyword>
<proteinExistence type="inferred from homology"/>
<dbReference type="Gene3D" id="2.30.30.60">
    <property type="match status" value="1"/>
</dbReference>
<dbReference type="InterPro" id="IPR023408">
    <property type="entry name" value="MscS_beta-dom_sf"/>
</dbReference>
<dbReference type="InterPro" id="IPR049142">
    <property type="entry name" value="MS_channel_1st"/>
</dbReference>
<evidence type="ECO:0000256" key="5">
    <source>
        <dbReference type="ARBA" id="ARBA00022989"/>
    </source>
</evidence>
<evidence type="ECO:0000259" key="8">
    <source>
        <dbReference type="Pfam" id="PF00924"/>
    </source>
</evidence>
<name>A0ABX1GHD5_9GAMM</name>
<dbReference type="Gene3D" id="1.10.287.1260">
    <property type="match status" value="1"/>
</dbReference>
<dbReference type="PANTHER" id="PTHR30347:SF1">
    <property type="entry name" value="MECHANOSENSITIVE CHANNEL MSCK"/>
    <property type="match status" value="1"/>
</dbReference>
<evidence type="ECO:0000313" key="11">
    <source>
        <dbReference type="EMBL" id="NKI18634.1"/>
    </source>
</evidence>
<feature type="transmembrane region" description="Helical" evidence="7">
    <location>
        <begin position="196"/>
        <end position="217"/>
    </location>
</feature>
<dbReference type="Gene3D" id="3.30.70.100">
    <property type="match status" value="1"/>
</dbReference>
<comment type="similarity">
    <text evidence="2">Belongs to the MscS (TC 1.A.23) family.</text>
</comment>
<organism evidence="11 12">
    <name type="scientific">Spongiibacter thalassae</name>
    <dbReference type="NCBI Taxonomy" id="2721624"/>
    <lineage>
        <taxon>Bacteria</taxon>
        <taxon>Pseudomonadati</taxon>
        <taxon>Pseudomonadota</taxon>
        <taxon>Gammaproteobacteria</taxon>
        <taxon>Cellvibrionales</taxon>
        <taxon>Spongiibacteraceae</taxon>
        <taxon>Spongiibacter</taxon>
    </lineage>
</organism>
<keyword evidence="4 7" id="KW-0812">Transmembrane</keyword>
<dbReference type="Proteomes" id="UP000765845">
    <property type="component" value="Unassembled WGS sequence"/>
</dbReference>
<evidence type="ECO:0000256" key="7">
    <source>
        <dbReference type="SAM" id="Phobius"/>
    </source>
</evidence>
<dbReference type="Pfam" id="PF21082">
    <property type="entry name" value="MS_channel_3rd"/>
    <property type="match status" value="1"/>
</dbReference>
<keyword evidence="5 7" id="KW-1133">Transmembrane helix</keyword>
<gene>
    <name evidence="11" type="ORF">HCU74_14555</name>
</gene>
<comment type="subcellular location">
    <subcellularLocation>
        <location evidence="1">Cell membrane</location>
        <topology evidence="1">Multi-pass membrane protein</topology>
    </subcellularLocation>
</comment>
<dbReference type="InterPro" id="IPR049278">
    <property type="entry name" value="MS_channel_C"/>
</dbReference>
<protein>
    <submittedName>
        <fullName evidence="11">Mechanosensitive ion channel</fullName>
    </submittedName>
</protein>
<feature type="transmembrane region" description="Helical" evidence="7">
    <location>
        <begin position="265"/>
        <end position="289"/>
    </location>
</feature>
<feature type="transmembrane region" description="Helical" evidence="7">
    <location>
        <begin position="54"/>
        <end position="73"/>
    </location>
</feature>
<keyword evidence="12" id="KW-1185">Reference proteome</keyword>
<dbReference type="Pfam" id="PF00924">
    <property type="entry name" value="MS_channel_2nd"/>
    <property type="match status" value="1"/>
</dbReference>
<feature type="transmembrane region" description="Helical" evidence="7">
    <location>
        <begin position="129"/>
        <end position="147"/>
    </location>
</feature>
<dbReference type="Pfam" id="PF21088">
    <property type="entry name" value="MS_channel_1st"/>
    <property type="match status" value="1"/>
</dbReference>
<dbReference type="InterPro" id="IPR011014">
    <property type="entry name" value="MscS_channel_TM-2"/>
</dbReference>
<evidence type="ECO:0000256" key="4">
    <source>
        <dbReference type="ARBA" id="ARBA00022692"/>
    </source>
</evidence>
<dbReference type="PANTHER" id="PTHR30347">
    <property type="entry name" value="POTASSIUM CHANNEL RELATED"/>
    <property type="match status" value="1"/>
</dbReference>
<reference evidence="11 12" key="1">
    <citation type="submission" date="2020-04" db="EMBL/GenBank/DDBJ databases">
        <authorList>
            <person name="Yoon J."/>
        </authorList>
    </citation>
    <scope>NUCLEOTIDE SEQUENCE [LARGE SCALE GENOMIC DNA]</scope>
    <source>
        <strain evidence="11 12">KMU-166</strain>
    </source>
</reference>
<dbReference type="InterPro" id="IPR011066">
    <property type="entry name" value="MscS_channel_C_sf"/>
</dbReference>
<feature type="transmembrane region" description="Helical" evidence="7">
    <location>
        <begin position="104"/>
        <end position="123"/>
    </location>
</feature>
<feature type="domain" description="Mechanosensitive ion channel transmembrane helices 2/3" evidence="10">
    <location>
        <begin position="242"/>
        <end position="282"/>
    </location>
</feature>
<sequence length="474" mass="52976">MERASLSLTIPPINSPLATENNAESAWNHEKDNILLSLEPQFYTVIDKLVQGQLYSELGAIVSVYFVAWLLAGRVRKMLPLFRVEPLPPEQHPLKHLCYRCGKLLFPVFAIMMLRMLVEFSAWFSDDAWVMKGALIIAILLVFHSFVNIAIRNRLVATWFRWIATPVLMLHLVGVLDDVVTVLDSIAVEVGNIRISSYGVVRLIIFGSLLFWLGRVSSNTGQTIIRRQESLDIRTREVLAKLFEIGLSIVIILLLLQVMGINLTALAVFGGAVGVGLGFGLQAIASNFISGIIILLDRSVTVGDYVELEDGRTGIVTQLNMRSTTLETYDGKDIVVPNEKFITSSFTIWTHKNNKQRYRVDFSVAYKTDVRAMVELVKAAVAEHPQVLSGDRLPIEERPDCEIDSFGDNGINMFVEFWMEGIDDGRNRVGGDLLLTILETLQQNGIEIPFPQREVKILNLDAPSSAMAERGGFQ</sequence>
<evidence type="ECO:0000313" key="12">
    <source>
        <dbReference type="Proteomes" id="UP000765845"/>
    </source>
</evidence>
<dbReference type="InterPro" id="IPR006685">
    <property type="entry name" value="MscS_channel_2nd"/>
</dbReference>
<dbReference type="EMBL" id="JAAWWK010000005">
    <property type="protein sequence ID" value="NKI18634.1"/>
    <property type="molecule type" value="Genomic_DNA"/>
</dbReference>
<keyword evidence="3" id="KW-1003">Cell membrane</keyword>
<feature type="domain" description="Mechanosensitive ion channel MscS C-terminal" evidence="9">
    <location>
        <begin position="360"/>
        <end position="448"/>
    </location>
</feature>
<comment type="caution">
    <text evidence="11">The sequence shown here is derived from an EMBL/GenBank/DDBJ whole genome shotgun (WGS) entry which is preliminary data.</text>
</comment>
<evidence type="ECO:0000256" key="1">
    <source>
        <dbReference type="ARBA" id="ARBA00004651"/>
    </source>
</evidence>